<protein>
    <submittedName>
        <fullName evidence="2">Uncharacterized protein</fullName>
    </submittedName>
</protein>
<dbReference type="AlphaFoldDB" id="A0A0F9A2M7"/>
<feature type="non-terminal residue" evidence="2">
    <location>
        <position position="157"/>
    </location>
</feature>
<feature type="transmembrane region" description="Helical" evidence="1">
    <location>
        <begin position="106"/>
        <end position="125"/>
    </location>
</feature>
<keyword evidence="1" id="KW-0812">Transmembrane</keyword>
<accession>A0A0F9A2M7</accession>
<evidence type="ECO:0000313" key="2">
    <source>
        <dbReference type="EMBL" id="KKK66441.1"/>
    </source>
</evidence>
<sequence>MTEMVRKIVKTHFSADADYSFLPEYQNKMLDLFNKKANTGDFKYLSTGWYRSLMFDRYPGSPYYPVDYDHLYRIYYGISIYSTYERYGSNIYVLQGERGITDIVNLLELLFNAIFWGISLLVGLISALIGVIMSVLVAVLGLAVGFLLNVLRDETSN</sequence>
<keyword evidence="1" id="KW-1133">Transmembrane helix</keyword>
<gene>
    <name evidence="2" type="ORF">LCGC14_2964050</name>
</gene>
<comment type="caution">
    <text evidence="2">The sequence shown here is derived from an EMBL/GenBank/DDBJ whole genome shotgun (WGS) entry which is preliminary data.</text>
</comment>
<proteinExistence type="predicted"/>
<feature type="transmembrane region" description="Helical" evidence="1">
    <location>
        <begin position="131"/>
        <end position="151"/>
    </location>
</feature>
<keyword evidence="1" id="KW-0472">Membrane</keyword>
<reference evidence="2" key="1">
    <citation type="journal article" date="2015" name="Nature">
        <title>Complex archaea that bridge the gap between prokaryotes and eukaryotes.</title>
        <authorList>
            <person name="Spang A."/>
            <person name="Saw J.H."/>
            <person name="Jorgensen S.L."/>
            <person name="Zaremba-Niedzwiedzka K."/>
            <person name="Martijn J."/>
            <person name="Lind A.E."/>
            <person name="van Eijk R."/>
            <person name="Schleper C."/>
            <person name="Guy L."/>
            <person name="Ettema T.J."/>
        </authorList>
    </citation>
    <scope>NUCLEOTIDE SEQUENCE</scope>
</reference>
<organism evidence="2">
    <name type="scientific">marine sediment metagenome</name>
    <dbReference type="NCBI Taxonomy" id="412755"/>
    <lineage>
        <taxon>unclassified sequences</taxon>
        <taxon>metagenomes</taxon>
        <taxon>ecological metagenomes</taxon>
    </lineage>
</organism>
<evidence type="ECO:0000256" key="1">
    <source>
        <dbReference type="SAM" id="Phobius"/>
    </source>
</evidence>
<dbReference type="EMBL" id="LAZR01060077">
    <property type="protein sequence ID" value="KKK66441.1"/>
    <property type="molecule type" value="Genomic_DNA"/>
</dbReference>
<name>A0A0F9A2M7_9ZZZZ</name>